<dbReference type="EMBL" id="CP017141">
    <property type="protein sequence ID" value="AOM81034.1"/>
    <property type="molecule type" value="Genomic_DNA"/>
</dbReference>
<keyword evidence="5" id="KW-1185">Reference proteome</keyword>
<dbReference type="Gene3D" id="2.60.40.3140">
    <property type="match status" value="1"/>
</dbReference>
<proteinExistence type="predicted"/>
<sequence length="632" mass="72120">MRSLILGLLTFTAFPCFSQSPYATDLVPSNLKSRANSVIREMETTVDMRATDQVIMTVKKVVTVWNKSGDPRAELVIYYDKSSSIQRVKGQVLDAMGNLNTKFSLSDFNDQSAVSDGSLFVDYRLKYYSPIVTTYPYTVVYEYEIRNKQNLIIPDWYANAYPDQSVEKNKYTFISRPGDEIRIREYNYAGKSEVLKSEKSTSYTWQLSNKPAFKAEPYAPDPERYQTYVKIAAKQFSYYGYKGSYQNWDELGKWVYNDLIKGRQALPEGAIQTVTELVKGIDNDREKAKKIYEYVQKKNRYISVQIGIGGLQPMQATEVHQLSYGDCKALVNYTQSLLQAANIPSLYCVVNAGSRKKNMDPDFASVEQGNHIILAVPMKTDTVWLECTSSDNPFGFLGDFTDDRTVLACTPEGGKLLKTPALTSEMNTQKRKAQLQVDAQGSITGKLNTIFSGSQYDNYQHMVAEPYTEQLKLLKDHYDVDNINFSDFKLVQDKGSNPNTRESFNLDIQKYAAKNNDLFYLELNAFNKTRTIPEVRNRTLPVYINRGYTDDDELIYQLPEGFKVETKPDNKLIISPFGTYSSSLKIEGKTLTYKRILQLKDGNYPAEKYEEFSNFMSNVNAADHAKLIYKLN</sequence>
<gene>
    <name evidence="4" type="ORF">BFS30_26475</name>
</gene>
<evidence type="ECO:0000259" key="2">
    <source>
        <dbReference type="Pfam" id="PF01841"/>
    </source>
</evidence>
<feature type="domain" description="DUF3857" evidence="3">
    <location>
        <begin position="55"/>
        <end position="213"/>
    </location>
</feature>
<evidence type="ECO:0000313" key="4">
    <source>
        <dbReference type="EMBL" id="AOM81034.1"/>
    </source>
</evidence>
<evidence type="ECO:0000259" key="3">
    <source>
        <dbReference type="Pfam" id="PF12969"/>
    </source>
</evidence>
<dbReference type="InterPro" id="IPR002931">
    <property type="entry name" value="Transglutaminase-like"/>
</dbReference>
<dbReference type="Pfam" id="PF01841">
    <property type="entry name" value="Transglut_core"/>
    <property type="match status" value="1"/>
</dbReference>
<dbReference type="Gene3D" id="2.60.120.1130">
    <property type="match status" value="1"/>
</dbReference>
<organism evidence="4 5">
    <name type="scientific">Pedobacter steynii</name>
    <dbReference type="NCBI Taxonomy" id="430522"/>
    <lineage>
        <taxon>Bacteria</taxon>
        <taxon>Pseudomonadati</taxon>
        <taxon>Bacteroidota</taxon>
        <taxon>Sphingobacteriia</taxon>
        <taxon>Sphingobacteriales</taxon>
        <taxon>Sphingobacteriaceae</taxon>
        <taxon>Pedobacter</taxon>
    </lineage>
</organism>
<dbReference type="Gene3D" id="3.10.620.30">
    <property type="match status" value="1"/>
</dbReference>
<dbReference type="Proteomes" id="UP000094313">
    <property type="component" value="Chromosome"/>
</dbReference>
<evidence type="ECO:0000256" key="1">
    <source>
        <dbReference type="SAM" id="SignalP"/>
    </source>
</evidence>
<dbReference type="InterPro" id="IPR024618">
    <property type="entry name" value="DUF3857"/>
</dbReference>
<evidence type="ECO:0000313" key="5">
    <source>
        <dbReference type="Proteomes" id="UP000094313"/>
    </source>
</evidence>
<evidence type="ECO:0008006" key="6">
    <source>
        <dbReference type="Google" id="ProtNLM"/>
    </source>
</evidence>
<feature type="domain" description="Transglutaminase-like" evidence="2">
    <location>
        <begin position="273"/>
        <end position="378"/>
    </location>
</feature>
<dbReference type="AlphaFoldDB" id="A0A1D7QQT7"/>
<dbReference type="SUPFAM" id="SSF54001">
    <property type="entry name" value="Cysteine proteinases"/>
    <property type="match status" value="1"/>
</dbReference>
<name>A0A1D7QQT7_9SPHI</name>
<dbReference type="Pfam" id="PF12969">
    <property type="entry name" value="DUF3857"/>
    <property type="match status" value="1"/>
</dbReference>
<dbReference type="InterPro" id="IPR038765">
    <property type="entry name" value="Papain-like_cys_pep_sf"/>
</dbReference>
<reference evidence="4 5" key="1">
    <citation type="submission" date="2016-08" db="EMBL/GenBank/DDBJ databases">
        <authorList>
            <person name="Seilhamer J.J."/>
        </authorList>
    </citation>
    <scope>NUCLEOTIDE SEQUENCE [LARGE SCALE GENOMIC DNA]</scope>
    <source>
        <strain evidence="4 5">DX4</strain>
    </source>
</reference>
<dbReference type="KEGG" id="psty:BFS30_26475"/>
<accession>A0A1D7QQT7</accession>
<feature type="chain" id="PRO_5009099025" description="DUF3857 domain-containing protein" evidence="1">
    <location>
        <begin position="19"/>
        <end position="632"/>
    </location>
</feature>
<protein>
    <recommendedName>
        <fullName evidence="6">DUF3857 domain-containing protein</fullName>
    </recommendedName>
</protein>
<feature type="signal peptide" evidence="1">
    <location>
        <begin position="1"/>
        <end position="18"/>
    </location>
</feature>
<keyword evidence="1" id="KW-0732">Signal</keyword>